<comment type="similarity">
    <text evidence="3">Belongs to the GON7 family.</text>
</comment>
<dbReference type="GO" id="GO:0005634">
    <property type="term" value="C:nucleus"/>
    <property type="evidence" value="ECO:0007669"/>
    <property type="project" value="UniProtKB-SubCell"/>
</dbReference>
<keyword evidence="9" id="KW-0805">Transcription regulation</keyword>
<comment type="function">
    <text evidence="13">Component of the EKC/KEOPS complex that is required for the formation of a threonylcarbamoyl group on adenosine at position 37 (t(6)A37) in tRNAs that read codons beginning with adenine. The complex is probably involved in the transfer of the threonylcarbamoyl moiety of threonylcarbamoyl-AMP (TC-AMP) to the N6 group of A37. GON7 likely plays a supporting role to the catalytic subunit KAE1 in the complex. The EKC/KEOPS complex also promotes both telomere uncapping and telomere elongation. The complex is required for efficient recruitment of transcriptional coactivators.</text>
</comment>
<dbReference type="GO" id="GO:0008033">
    <property type="term" value="P:tRNA processing"/>
    <property type="evidence" value="ECO:0007669"/>
    <property type="project" value="UniProtKB-KW"/>
</dbReference>
<dbReference type="InterPro" id="IPR014849">
    <property type="entry name" value="EKC/KEOPS_Gon7"/>
</dbReference>
<evidence type="ECO:0000256" key="14">
    <source>
        <dbReference type="SAM" id="MobiDB-lite"/>
    </source>
</evidence>
<dbReference type="AlphaFoldDB" id="A0AA40CER1"/>
<comment type="subunit">
    <text evidence="4">Component of the EKC/KEOPS complex composed of at least BUD32, CGI121, GON7, KAE1 and PCC1; the whole complex dimerizes.</text>
</comment>
<evidence type="ECO:0000256" key="9">
    <source>
        <dbReference type="ARBA" id="ARBA00023015"/>
    </source>
</evidence>
<evidence type="ECO:0000313" key="15">
    <source>
        <dbReference type="EMBL" id="KAK0634718.1"/>
    </source>
</evidence>
<evidence type="ECO:0000256" key="2">
    <source>
        <dbReference type="ARBA" id="ARBA00004574"/>
    </source>
</evidence>
<reference evidence="15" key="1">
    <citation type="submission" date="2023-06" db="EMBL/GenBank/DDBJ databases">
        <title>Genome-scale phylogeny and comparative genomics of the fungal order Sordariales.</title>
        <authorList>
            <consortium name="Lawrence Berkeley National Laboratory"/>
            <person name="Hensen N."/>
            <person name="Bonometti L."/>
            <person name="Westerberg I."/>
            <person name="Brannstrom I.O."/>
            <person name="Guillou S."/>
            <person name="Cros-Aarteil S."/>
            <person name="Calhoun S."/>
            <person name="Haridas S."/>
            <person name="Kuo A."/>
            <person name="Mondo S."/>
            <person name="Pangilinan J."/>
            <person name="Riley R."/>
            <person name="LaButti K."/>
            <person name="Andreopoulos B."/>
            <person name="Lipzen A."/>
            <person name="Chen C."/>
            <person name="Yanf M."/>
            <person name="Daum C."/>
            <person name="Ng V."/>
            <person name="Clum A."/>
            <person name="Steindorff A."/>
            <person name="Ohm R."/>
            <person name="Martin F."/>
            <person name="Silar P."/>
            <person name="Natvig D."/>
            <person name="Lalanne C."/>
            <person name="Gautier V."/>
            <person name="Ament-velasquez S.L."/>
            <person name="Kruys A."/>
            <person name="Hutchinson M.I."/>
            <person name="Powell A.J."/>
            <person name="Barry K."/>
            <person name="Miller A.N."/>
            <person name="Grigoriev I.V."/>
            <person name="Debuchy R."/>
            <person name="Gladieux P."/>
            <person name="Thoren M.H."/>
            <person name="Johannesson H."/>
        </authorList>
    </citation>
    <scope>NUCLEOTIDE SEQUENCE</scope>
    <source>
        <strain evidence="15">SMH3391-2</strain>
    </source>
</reference>
<dbReference type="Pfam" id="PF08738">
    <property type="entry name" value="Gon7"/>
    <property type="match status" value="1"/>
</dbReference>
<protein>
    <recommendedName>
        <fullName evidence="5">EKC/KEOPS complex subunit GON7</fullName>
    </recommendedName>
</protein>
<keyword evidence="10" id="KW-0010">Activator</keyword>
<evidence type="ECO:0000256" key="11">
    <source>
        <dbReference type="ARBA" id="ARBA00023163"/>
    </source>
</evidence>
<evidence type="ECO:0000256" key="1">
    <source>
        <dbReference type="ARBA" id="ARBA00004123"/>
    </source>
</evidence>
<evidence type="ECO:0000313" key="16">
    <source>
        <dbReference type="Proteomes" id="UP001174934"/>
    </source>
</evidence>
<feature type="compositionally biased region" description="Acidic residues" evidence="14">
    <location>
        <begin position="90"/>
        <end position="100"/>
    </location>
</feature>
<dbReference type="GO" id="GO:0000781">
    <property type="term" value="C:chromosome, telomeric region"/>
    <property type="evidence" value="ECO:0007669"/>
    <property type="project" value="UniProtKB-SubCell"/>
</dbReference>
<evidence type="ECO:0000256" key="8">
    <source>
        <dbReference type="ARBA" id="ARBA00022895"/>
    </source>
</evidence>
<keyword evidence="16" id="KW-1185">Reference proteome</keyword>
<feature type="region of interest" description="Disordered" evidence="14">
    <location>
        <begin position="20"/>
        <end position="42"/>
    </location>
</feature>
<accession>A0AA40CER1</accession>
<gene>
    <name evidence="15" type="ORF">B0T17DRAFT_14910</name>
</gene>
<feature type="region of interest" description="Disordered" evidence="14">
    <location>
        <begin position="68"/>
        <end position="100"/>
    </location>
</feature>
<keyword evidence="8" id="KW-0779">Telomere</keyword>
<evidence type="ECO:0000256" key="4">
    <source>
        <dbReference type="ARBA" id="ARBA00011534"/>
    </source>
</evidence>
<keyword evidence="7" id="KW-0819">tRNA processing</keyword>
<organism evidence="15 16">
    <name type="scientific">Bombardia bombarda</name>
    <dbReference type="NCBI Taxonomy" id="252184"/>
    <lineage>
        <taxon>Eukaryota</taxon>
        <taxon>Fungi</taxon>
        <taxon>Dikarya</taxon>
        <taxon>Ascomycota</taxon>
        <taxon>Pezizomycotina</taxon>
        <taxon>Sordariomycetes</taxon>
        <taxon>Sordariomycetidae</taxon>
        <taxon>Sordariales</taxon>
        <taxon>Lasiosphaeriaceae</taxon>
        <taxon>Bombardia</taxon>
    </lineage>
</organism>
<evidence type="ECO:0000256" key="6">
    <source>
        <dbReference type="ARBA" id="ARBA00022454"/>
    </source>
</evidence>
<proteinExistence type="inferred from homology"/>
<keyword evidence="12" id="KW-0539">Nucleus</keyword>
<evidence type="ECO:0000256" key="10">
    <source>
        <dbReference type="ARBA" id="ARBA00023159"/>
    </source>
</evidence>
<dbReference type="Proteomes" id="UP001174934">
    <property type="component" value="Unassembled WGS sequence"/>
</dbReference>
<dbReference type="EMBL" id="JAULSR010000001">
    <property type="protein sequence ID" value="KAK0634718.1"/>
    <property type="molecule type" value="Genomic_DNA"/>
</dbReference>
<sequence>MAQQDTAAGAAMSAVYTSATGSNEPFSVSEPLTPPATQTVESKSQYLHDLRTATAAIQERVNQELTARMEEDNRAAGVAAGAADAKEEETYGEEVQEEED</sequence>
<evidence type="ECO:0000256" key="12">
    <source>
        <dbReference type="ARBA" id="ARBA00023242"/>
    </source>
</evidence>
<comment type="subcellular location">
    <subcellularLocation>
        <location evidence="2">Chromosome</location>
        <location evidence="2">Telomere</location>
    </subcellularLocation>
    <subcellularLocation>
        <location evidence="1">Nucleus</location>
    </subcellularLocation>
</comment>
<evidence type="ECO:0000256" key="13">
    <source>
        <dbReference type="ARBA" id="ARBA00025393"/>
    </source>
</evidence>
<comment type="caution">
    <text evidence="15">The sequence shown here is derived from an EMBL/GenBank/DDBJ whole genome shotgun (WGS) entry which is preliminary data.</text>
</comment>
<evidence type="ECO:0000256" key="3">
    <source>
        <dbReference type="ARBA" id="ARBA00008529"/>
    </source>
</evidence>
<keyword evidence="11" id="KW-0804">Transcription</keyword>
<evidence type="ECO:0000256" key="7">
    <source>
        <dbReference type="ARBA" id="ARBA00022694"/>
    </source>
</evidence>
<evidence type="ECO:0000256" key="5">
    <source>
        <dbReference type="ARBA" id="ARBA00019746"/>
    </source>
</evidence>
<keyword evidence="6" id="KW-0158">Chromosome</keyword>
<name>A0AA40CER1_9PEZI</name>